<organism evidence="3 4">
    <name type="scientific">Pseudozyma flocculosa</name>
    <dbReference type="NCBI Taxonomy" id="84751"/>
    <lineage>
        <taxon>Eukaryota</taxon>
        <taxon>Fungi</taxon>
        <taxon>Dikarya</taxon>
        <taxon>Basidiomycota</taxon>
        <taxon>Ustilaginomycotina</taxon>
        <taxon>Ustilaginomycetes</taxon>
        <taxon>Ustilaginales</taxon>
        <taxon>Ustilaginaceae</taxon>
        <taxon>Pseudozyma</taxon>
    </lineage>
</organism>
<dbReference type="EMBL" id="OOIP01000013">
    <property type="protein sequence ID" value="SPO39150.1"/>
    <property type="molecule type" value="Genomic_DNA"/>
</dbReference>
<reference evidence="3 4" key="1">
    <citation type="submission" date="2018-03" db="EMBL/GenBank/DDBJ databases">
        <authorList>
            <person name="Guldener U."/>
        </authorList>
    </citation>
    <scope>NUCLEOTIDE SEQUENCE [LARGE SCALE GENOMIC DNA]</scope>
    <source>
        <strain evidence="3 4">DAOM196992</strain>
    </source>
</reference>
<keyword evidence="4" id="KW-1185">Reference proteome</keyword>
<evidence type="ECO:0000256" key="1">
    <source>
        <dbReference type="SAM" id="MobiDB-lite"/>
    </source>
</evidence>
<evidence type="ECO:0000256" key="2">
    <source>
        <dbReference type="SAM" id="SignalP"/>
    </source>
</evidence>
<dbReference type="Proteomes" id="UP000323386">
    <property type="component" value="Unassembled WGS sequence"/>
</dbReference>
<dbReference type="AlphaFoldDB" id="A0A5C3F4W0"/>
<feature type="region of interest" description="Disordered" evidence="1">
    <location>
        <begin position="601"/>
        <end position="628"/>
    </location>
</feature>
<feature type="compositionally biased region" description="Basic and acidic residues" evidence="1">
    <location>
        <begin position="603"/>
        <end position="614"/>
    </location>
</feature>
<feature type="signal peptide" evidence="2">
    <location>
        <begin position="1"/>
        <end position="45"/>
    </location>
</feature>
<accession>A0A5C3F4W0</accession>
<name>A0A5C3F4W0_9BASI</name>
<gene>
    <name evidence="3" type="ORF">PSFLO_04629</name>
</gene>
<feature type="chain" id="PRO_5022891703" description="Peptidase M23 domain-containing protein" evidence="2">
    <location>
        <begin position="46"/>
        <end position="790"/>
    </location>
</feature>
<evidence type="ECO:0008006" key="5">
    <source>
        <dbReference type="Google" id="ProtNLM"/>
    </source>
</evidence>
<evidence type="ECO:0000313" key="3">
    <source>
        <dbReference type="EMBL" id="SPO39150.1"/>
    </source>
</evidence>
<proteinExistence type="predicted"/>
<dbReference type="OrthoDB" id="2104935at2759"/>
<protein>
    <recommendedName>
        <fullName evidence="5">Peptidase M23 domain-containing protein</fullName>
    </recommendedName>
</protein>
<keyword evidence="2" id="KW-0732">Signal</keyword>
<evidence type="ECO:0000313" key="4">
    <source>
        <dbReference type="Proteomes" id="UP000323386"/>
    </source>
</evidence>
<sequence length="790" mass="87820">MQHPVAMPPTATPPASRPASSWLARIRLLLPLFVLLVQLAHRASAAQLPLSLKQAHPQSQPGLAHRIHANDVQDDDPALVPAIRLSHHGLYINRPHTAAGHPAPSFAAPPRLPLTIHFDTAVYRPETAVVHFGPLRRRSRDQVMLECGKQSGGIESCQDDDLGEAKANRSHADSLECRFDRPGAVKSGGRIVLDSRACTGWDDYWAGPHIYHHRRSDDDDRGSEALTSFVVSLSVDAREAGKGSQNTHQRWWVGQLELDHSRASWPLAGNARSRRPGTDDRVWHQDNANRISGSMENPIIPKASKDEPADPQQNVYVEQSSWNLGVQIRIPLAITTPPPSAQNRTASALTAIDDSAPSTEMPLLLPPEEVFAPVAGQVVWSRPYLRHKPPLVGDGAGWNDEADHCLMIRDEWSVVYQIFGLDPATLSFREGDEVARGDVLGHALREGLSSIPPCTDPPADHSETKDDRSVRFYPHRYRKLEIRVARPHRDWTEWKDPDELGWQYFQPLQVFREGRTREGKRYQSTVPPYGSPTTLYFGRPSTDPLNVPPVAFASSDDFFVPTLSGQVEMYAGFEAFQSTPGDPADGMEPLALFAMDLGIRKRKDGERPPNREDPCDLGGGGGDGGDDTSDKWRNLWEHAKVSVQQAAWRIDALHLPGTADWQLPAPASRSSWPSLPCHLQLPNVWTGAFIPTSTSTPASVRWHSKLFSHYQPSFSYGTWFPAKMSSQFDEKSRHLYYVVGRQVRGEPKIKGSFDVQRDLMDEGPGRYRIVVRGRDYWGNAGCVASDVNLA</sequence>